<keyword evidence="2" id="KW-0812">Transmembrane</keyword>
<feature type="region of interest" description="Disordered" evidence="1">
    <location>
        <begin position="47"/>
        <end position="94"/>
    </location>
</feature>
<evidence type="ECO:0000256" key="1">
    <source>
        <dbReference type="SAM" id="MobiDB-lite"/>
    </source>
</evidence>
<keyword evidence="2" id="KW-1133">Transmembrane helix</keyword>
<evidence type="ECO:0000313" key="3">
    <source>
        <dbReference type="EMBL" id="KAK9274433.1"/>
    </source>
</evidence>
<reference evidence="3 4" key="1">
    <citation type="journal article" date="2024" name="Plant J.">
        <title>Genome sequences and population genomics reveal climatic adaptation and genomic divergence between two closely related sweetgum species.</title>
        <authorList>
            <person name="Xu W.Q."/>
            <person name="Ren C.Q."/>
            <person name="Zhang X.Y."/>
            <person name="Comes H.P."/>
            <person name="Liu X.H."/>
            <person name="Li Y.G."/>
            <person name="Kettle C.J."/>
            <person name="Jalonen R."/>
            <person name="Gaisberger H."/>
            <person name="Ma Y.Z."/>
            <person name="Qiu Y.X."/>
        </authorList>
    </citation>
    <scope>NUCLEOTIDE SEQUENCE [LARGE SCALE GENOMIC DNA]</scope>
    <source>
        <strain evidence="3">Hangzhou</strain>
    </source>
</reference>
<evidence type="ECO:0000256" key="2">
    <source>
        <dbReference type="SAM" id="Phobius"/>
    </source>
</evidence>
<dbReference type="EMBL" id="JBBPBK010000011">
    <property type="protein sequence ID" value="KAK9274433.1"/>
    <property type="molecule type" value="Genomic_DNA"/>
</dbReference>
<organism evidence="3 4">
    <name type="scientific">Liquidambar formosana</name>
    <name type="common">Formosan gum</name>
    <dbReference type="NCBI Taxonomy" id="63359"/>
    <lineage>
        <taxon>Eukaryota</taxon>
        <taxon>Viridiplantae</taxon>
        <taxon>Streptophyta</taxon>
        <taxon>Embryophyta</taxon>
        <taxon>Tracheophyta</taxon>
        <taxon>Spermatophyta</taxon>
        <taxon>Magnoliopsida</taxon>
        <taxon>eudicotyledons</taxon>
        <taxon>Gunneridae</taxon>
        <taxon>Pentapetalae</taxon>
        <taxon>Saxifragales</taxon>
        <taxon>Altingiaceae</taxon>
        <taxon>Liquidambar</taxon>
    </lineage>
</organism>
<dbReference type="PANTHER" id="PTHR36369:SF1">
    <property type="entry name" value="TRANSMEMBRANE PROTEIN"/>
    <property type="match status" value="1"/>
</dbReference>
<comment type="caution">
    <text evidence="3">The sequence shown here is derived from an EMBL/GenBank/DDBJ whole genome shotgun (WGS) entry which is preliminary data.</text>
</comment>
<sequence>MNVLDSQLEALAFSYLSFGLLTIVNNLWTWVAVITAAVSFWRLKAAGSPKSVPQGPILDQNTTGSEPASASASASPPCDSTEEEPAVAPPSTSASISGVTAAVRADIDEEVTKGKFTVYYEDDRESDGDMVVDGEWEGCDGAEGLGEGCGEWSDGWERMMRVRMGDLGWYRFQDTTVLDGSVVRLWDGSRRWIPVSECVMW</sequence>
<dbReference type="AlphaFoldDB" id="A0AAP0WP67"/>
<gene>
    <name evidence="3" type="ORF">L1049_021680</name>
</gene>
<feature type="compositionally biased region" description="Low complexity" evidence="1">
    <location>
        <begin position="67"/>
        <end position="77"/>
    </location>
</feature>
<feature type="transmembrane region" description="Helical" evidence="2">
    <location>
        <begin position="12"/>
        <end position="41"/>
    </location>
</feature>
<evidence type="ECO:0000313" key="4">
    <source>
        <dbReference type="Proteomes" id="UP001415857"/>
    </source>
</evidence>
<dbReference type="Proteomes" id="UP001415857">
    <property type="component" value="Unassembled WGS sequence"/>
</dbReference>
<protein>
    <submittedName>
        <fullName evidence="3">Uncharacterized protein</fullName>
    </submittedName>
</protein>
<dbReference type="PANTHER" id="PTHR36369">
    <property type="entry name" value="TRANSMEMBRANE PROTEIN"/>
    <property type="match status" value="1"/>
</dbReference>
<accession>A0AAP0WP67</accession>
<name>A0AAP0WP67_LIQFO</name>
<proteinExistence type="predicted"/>
<keyword evidence="2" id="KW-0472">Membrane</keyword>
<keyword evidence="4" id="KW-1185">Reference proteome</keyword>